<evidence type="ECO:0000313" key="4">
    <source>
        <dbReference type="Proteomes" id="UP000077623"/>
    </source>
</evidence>
<feature type="transmembrane region" description="Helical" evidence="1">
    <location>
        <begin position="69"/>
        <end position="89"/>
    </location>
</feature>
<dbReference type="PANTHER" id="PTHR36435">
    <property type="entry name" value="SLR1288 PROTEIN"/>
    <property type="match status" value="1"/>
</dbReference>
<comment type="caution">
    <text evidence="3">The sequence shown here is derived from an EMBL/GenBank/DDBJ whole genome shotgun (WGS) entry which is preliminary data.</text>
</comment>
<feature type="transmembrane region" description="Helical" evidence="1">
    <location>
        <begin position="264"/>
        <end position="281"/>
    </location>
</feature>
<sequence length="329" mass="38191">MFTLNERIERIREKYALPEEKSNIKPKDFIFLIIGIFIKEIIGCLLNTFDSKKRNIGNLFSTHPFTDDIFWFLILKFILGILIIIYFICKYSESFELWYIFIFWLFTVGNSITNTFKNLGNIWEALSSLVQLGNLFLCIVFLFRIDSANLDSLKLMFYDDLVWDDFSKRYIISPYSKISSKKIEHLICTTLAVVLGAMWSYALIGYLVKAIFNTSDETTKNQKDLEEHAKTHFFTVLLSSVVLAPLLEELVFRRCLMKIGGMGKLAAGFSIFIFGLMHLRNENLIKLLPYCVPATFFVGTYYVTRNIWHTIFAHSLFNVIAFASSIGFR</sequence>
<gene>
    <name evidence="3" type="ORF">A6V39_02625</name>
</gene>
<dbReference type="GO" id="GO:0080120">
    <property type="term" value="P:CAAX-box protein maturation"/>
    <property type="evidence" value="ECO:0007669"/>
    <property type="project" value="UniProtKB-ARBA"/>
</dbReference>
<dbReference type="AlphaFoldDB" id="A0A1A9QF36"/>
<organism evidence="3 4">
    <name type="scientific">Candidatus Mycoplasma haematobovis</name>
    <dbReference type="NCBI Taxonomy" id="432608"/>
    <lineage>
        <taxon>Bacteria</taxon>
        <taxon>Bacillati</taxon>
        <taxon>Mycoplasmatota</taxon>
        <taxon>Mollicutes</taxon>
        <taxon>Mycoplasmataceae</taxon>
        <taxon>Mycoplasma</taxon>
    </lineage>
</organism>
<feature type="domain" description="CAAX prenyl protease 2/Lysostaphin resistance protein A-like" evidence="2">
    <location>
        <begin position="233"/>
        <end position="320"/>
    </location>
</feature>
<keyword evidence="1" id="KW-1133">Transmembrane helix</keyword>
<feature type="transmembrane region" description="Helical" evidence="1">
    <location>
        <begin position="311"/>
        <end position="328"/>
    </location>
</feature>
<feature type="transmembrane region" description="Helical" evidence="1">
    <location>
        <begin position="96"/>
        <end position="113"/>
    </location>
</feature>
<dbReference type="Pfam" id="PF02517">
    <property type="entry name" value="Rce1-like"/>
    <property type="match status" value="1"/>
</dbReference>
<evidence type="ECO:0000256" key="1">
    <source>
        <dbReference type="SAM" id="Phobius"/>
    </source>
</evidence>
<dbReference type="InterPro" id="IPR052710">
    <property type="entry name" value="CAAX_protease"/>
</dbReference>
<feature type="transmembrane region" description="Helical" evidence="1">
    <location>
        <begin position="125"/>
        <end position="145"/>
    </location>
</feature>
<feature type="transmembrane region" description="Helical" evidence="1">
    <location>
        <begin position="29"/>
        <end position="49"/>
    </location>
</feature>
<evidence type="ECO:0000313" key="3">
    <source>
        <dbReference type="EMBL" id="OAL10310.1"/>
    </source>
</evidence>
<evidence type="ECO:0000259" key="2">
    <source>
        <dbReference type="Pfam" id="PF02517"/>
    </source>
</evidence>
<dbReference type="STRING" id="432608.A6V39_02625"/>
<keyword evidence="1" id="KW-0472">Membrane</keyword>
<proteinExistence type="predicted"/>
<dbReference type="RefSeq" id="WP_187150153.1">
    <property type="nucleotide sequence ID" value="NZ_LWUJ01000011.1"/>
</dbReference>
<feature type="transmembrane region" description="Helical" evidence="1">
    <location>
        <begin position="186"/>
        <end position="212"/>
    </location>
</feature>
<name>A0A1A9QF36_9MOLU</name>
<dbReference type="EMBL" id="LWUJ01000011">
    <property type="protein sequence ID" value="OAL10310.1"/>
    <property type="molecule type" value="Genomic_DNA"/>
</dbReference>
<reference evidence="4" key="1">
    <citation type="submission" date="2016-04" db="EMBL/GenBank/DDBJ databases">
        <authorList>
            <person name="Quiroz-Castaneda R.E."/>
            <person name="Martinez-Ocampo F."/>
        </authorList>
    </citation>
    <scope>NUCLEOTIDE SEQUENCE [LARGE SCALE GENOMIC DNA]</scope>
    <source>
        <strain evidence="4">INIFAP01</strain>
    </source>
</reference>
<accession>A0A1A9QF36</accession>
<feature type="transmembrane region" description="Helical" evidence="1">
    <location>
        <begin position="232"/>
        <end position="252"/>
    </location>
</feature>
<dbReference type="InterPro" id="IPR003675">
    <property type="entry name" value="Rce1/LyrA-like_dom"/>
</dbReference>
<protein>
    <recommendedName>
        <fullName evidence="2">CAAX prenyl protease 2/Lysostaphin resistance protein A-like domain-containing protein</fullName>
    </recommendedName>
</protein>
<keyword evidence="1" id="KW-0812">Transmembrane</keyword>
<dbReference type="PANTHER" id="PTHR36435:SF1">
    <property type="entry name" value="CAAX AMINO TERMINAL PROTEASE FAMILY PROTEIN"/>
    <property type="match status" value="1"/>
</dbReference>
<dbReference type="GO" id="GO:0004175">
    <property type="term" value="F:endopeptidase activity"/>
    <property type="evidence" value="ECO:0007669"/>
    <property type="project" value="UniProtKB-ARBA"/>
</dbReference>
<keyword evidence="4" id="KW-1185">Reference proteome</keyword>
<dbReference type="Proteomes" id="UP000077623">
    <property type="component" value="Unassembled WGS sequence"/>
</dbReference>